<protein>
    <recommendedName>
        <fullName evidence="4">DUF2868 domain-containing protein</fullName>
    </recommendedName>
</protein>
<dbReference type="InterPro" id="IPR021296">
    <property type="entry name" value="DUF2868"/>
</dbReference>
<reference evidence="2 3" key="1">
    <citation type="submission" date="2017-11" db="EMBL/GenBank/DDBJ databases">
        <title>Genome-resolved metagenomics identifies genetic mobility, metabolic interactions, and unexpected diversity in perchlorate-reducing communities.</title>
        <authorList>
            <person name="Barnum T.P."/>
            <person name="Figueroa I.A."/>
            <person name="Carlstrom C.I."/>
            <person name="Lucas L.N."/>
            <person name="Engelbrektson A.L."/>
            <person name="Coates J.D."/>
        </authorList>
    </citation>
    <scope>NUCLEOTIDE SEQUENCE [LARGE SCALE GENOMIC DNA]</scope>
    <source>
        <strain evidence="2">BM301</strain>
    </source>
</reference>
<accession>A0A2N6CZP6</accession>
<keyword evidence="1" id="KW-0472">Membrane</keyword>
<dbReference type="Pfam" id="PF11067">
    <property type="entry name" value="DUF2868"/>
    <property type="match status" value="1"/>
</dbReference>
<feature type="transmembrane region" description="Helical" evidence="1">
    <location>
        <begin position="65"/>
        <end position="88"/>
    </location>
</feature>
<dbReference type="RefSeq" id="WP_273438047.1">
    <property type="nucleotide sequence ID" value="NZ_PKUN01000003.1"/>
</dbReference>
<dbReference type="STRING" id="1111735.GCA_000428045_04043"/>
<organism evidence="2 3">
    <name type="scientific">Sedimenticola selenatireducens</name>
    <dbReference type="NCBI Taxonomy" id="191960"/>
    <lineage>
        <taxon>Bacteria</taxon>
        <taxon>Pseudomonadati</taxon>
        <taxon>Pseudomonadota</taxon>
        <taxon>Gammaproteobacteria</taxon>
        <taxon>Chromatiales</taxon>
        <taxon>Sedimenticolaceae</taxon>
        <taxon>Sedimenticola</taxon>
    </lineage>
</organism>
<keyword evidence="1" id="KW-1133">Transmembrane helix</keyword>
<evidence type="ECO:0000313" key="3">
    <source>
        <dbReference type="Proteomes" id="UP000235015"/>
    </source>
</evidence>
<name>A0A2N6CZP6_9GAMM</name>
<comment type="caution">
    <text evidence="2">The sequence shown here is derived from an EMBL/GenBank/DDBJ whole genome shotgun (WGS) entry which is preliminary data.</text>
</comment>
<dbReference type="AlphaFoldDB" id="A0A2N6CZP6"/>
<evidence type="ECO:0000256" key="1">
    <source>
        <dbReference type="SAM" id="Phobius"/>
    </source>
</evidence>
<feature type="transmembrane region" description="Helical" evidence="1">
    <location>
        <begin position="95"/>
        <end position="117"/>
    </location>
</feature>
<feature type="transmembrane region" description="Helical" evidence="1">
    <location>
        <begin position="244"/>
        <end position="266"/>
    </location>
</feature>
<evidence type="ECO:0008006" key="4">
    <source>
        <dbReference type="Google" id="ProtNLM"/>
    </source>
</evidence>
<dbReference type="Proteomes" id="UP000235015">
    <property type="component" value="Unassembled WGS sequence"/>
</dbReference>
<gene>
    <name evidence="2" type="ORF">C0630_04630</name>
</gene>
<evidence type="ECO:0000313" key="2">
    <source>
        <dbReference type="EMBL" id="PLX62857.1"/>
    </source>
</evidence>
<sequence length="449" mass="50971">MDIWDKSLLLILLRRHLESERTVDWQTLHKRDRSWALAQPEQSAWRLLHGWLQQWGGSPVGSSTLLVYGCYVAALVFGFALMAGLLAFQPFQRINLLWFLSLAVLLPFAWWLLALFFTTAQVPFPLRTLYEHRLPPGSFPAALRSLLKQTVIALGQQLSLLFSIGMLIAFLLYLLMTDLAFGWSSTLDLGGGVIHQVTSTLAWPWRTLWPAAVPSLELIEQTHYFRAAPLAAEQPALFGQWWRFLLMCLLVYVLLPRLFTTALARFRLIRMHDRVRDNDALISGLWQRLTTGLIDQEMEAVDQREAVDAVSETESLTRRYGQIVCWGLWPDGLIGPLREQLAGEGSDAVWIELDSGTSADEVQTSLAELPDEPLLLLCKGWEPPTGELADLCQLLGQQRSRLFLWPVPLSGMDEARQSRLIQSWQPFMRQIPDRFHLVSGRVPDGVVHA</sequence>
<keyword evidence="1" id="KW-0812">Transmembrane</keyword>
<feature type="transmembrane region" description="Helical" evidence="1">
    <location>
        <begin position="154"/>
        <end position="175"/>
    </location>
</feature>
<proteinExistence type="predicted"/>
<dbReference type="EMBL" id="PKUN01000003">
    <property type="protein sequence ID" value="PLX62857.1"/>
    <property type="molecule type" value="Genomic_DNA"/>
</dbReference>